<proteinExistence type="predicted"/>
<evidence type="ECO:0000313" key="1">
    <source>
        <dbReference type="EMBL" id="RDI37928.1"/>
    </source>
</evidence>
<protein>
    <recommendedName>
        <fullName evidence="3">GRAM domain-containing protein</fullName>
    </recommendedName>
</protein>
<dbReference type="InterPro" id="IPR011993">
    <property type="entry name" value="PH-like_dom_sf"/>
</dbReference>
<keyword evidence="2" id="KW-1185">Reference proteome</keyword>
<dbReference type="OrthoDB" id="2085436at2"/>
<comment type="caution">
    <text evidence="1">The sequence shown here is derived from an EMBL/GenBank/DDBJ whole genome shotgun (WGS) entry which is preliminary data.</text>
</comment>
<dbReference type="Gene3D" id="2.30.29.30">
    <property type="entry name" value="Pleckstrin-homology domain (PH domain)/Phosphotyrosine-binding domain (PTB)"/>
    <property type="match status" value="1"/>
</dbReference>
<gene>
    <name evidence="1" type="ORF">DFR59_12026</name>
</gene>
<name>A0A370G2A3_9BACI</name>
<accession>A0A370G2A3</accession>
<dbReference type="AlphaFoldDB" id="A0A370G2A3"/>
<reference evidence="1 2" key="1">
    <citation type="submission" date="2018-07" db="EMBL/GenBank/DDBJ databases">
        <title>Genomic Encyclopedia of Type Strains, Phase IV (KMG-IV): sequencing the most valuable type-strain genomes for metagenomic binning, comparative biology and taxonomic classification.</title>
        <authorList>
            <person name="Goeker M."/>
        </authorList>
    </citation>
    <scope>NUCLEOTIDE SEQUENCE [LARGE SCALE GENOMIC DNA]</scope>
    <source>
        <strain evidence="1 2">DSM 25281</strain>
    </source>
</reference>
<evidence type="ECO:0008006" key="3">
    <source>
        <dbReference type="Google" id="ProtNLM"/>
    </source>
</evidence>
<dbReference type="Proteomes" id="UP000255326">
    <property type="component" value="Unassembled WGS sequence"/>
</dbReference>
<organism evidence="1 2">
    <name type="scientific">Falsibacillus pallidus</name>
    <dbReference type="NCBI Taxonomy" id="493781"/>
    <lineage>
        <taxon>Bacteria</taxon>
        <taxon>Bacillati</taxon>
        <taxon>Bacillota</taxon>
        <taxon>Bacilli</taxon>
        <taxon>Bacillales</taxon>
        <taxon>Bacillaceae</taxon>
        <taxon>Falsibacillus</taxon>
    </lineage>
</organism>
<dbReference type="RefSeq" id="WP_114747076.1">
    <property type="nucleotide sequence ID" value="NZ_QQAY01000020.1"/>
</dbReference>
<sequence length="110" mass="12574">MTEKHYIREGLANMWKGKEGVGGKLYLSSEMLHHKPHAINFQREETYLPLTDISKVERERSRLLGLPLINNGLKVTTHEGHEVRYVVNKAGEWVDAIERAAAEAKKQIVI</sequence>
<evidence type="ECO:0000313" key="2">
    <source>
        <dbReference type="Proteomes" id="UP000255326"/>
    </source>
</evidence>
<dbReference type="EMBL" id="QQAY01000020">
    <property type="protein sequence ID" value="RDI37928.1"/>
    <property type="molecule type" value="Genomic_DNA"/>
</dbReference>